<proteinExistence type="predicted"/>
<evidence type="ECO:0000313" key="1">
    <source>
        <dbReference type="EMBL" id="AJO21517.1"/>
    </source>
</evidence>
<dbReference type="AlphaFoldDB" id="A0AAN0T2H4"/>
<sequence length="56" mass="6375">MIGDYNLSYETLGKYANVPCDVLKAFCEGNDHIDIDHLMNICVNLLMLSFVLRPEL</sequence>
<name>A0AAN0T2H4_HEYCO</name>
<evidence type="ECO:0000313" key="2">
    <source>
        <dbReference type="Proteomes" id="UP000032024"/>
    </source>
</evidence>
<protein>
    <submittedName>
        <fullName evidence="1">Uncharacterized protein</fullName>
    </submittedName>
</protein>
<organism evidence="1 2">
    <name type="scientific">Heyndrickxia coagulans</name>
    <name type="common">Weizmannia coagulans</name>
    <dbReference type="NCBI Taxonomy" id="1398"/>
    <lineage>
        <taxon>Bacteria</taxon>
        <taxon>Bacillati</taxon>
        <taxon>Bacillota</taxon>
        <taxon>Bacilli</taxon>
        <taxon>Bacillales</taxon>
        <taxon>Bacillaceae</taxon>
        <taxon>Heyndrickxia</taxon>
    </lineage>
</organism>
<dbReference type="Pfam" id="PF20317">
    <property type="entry name" value="HTH_60"/>
    <property type="match status" value="1"/>
</dbReference>
<dbReference type="InterPro" id="IPR046930">
    <property type="entry name" value="HTH_60"/>
</dbReference>
<accession>A0AAN0T2H4</accession>
<dbReference type="Proteomes" id="UP000032024">
    <property type="component" value="Chromosome"/>
</dbReference>
<gene>
    <name evidence="1" type="ORF">SB48_HM08orf01106</name>
</gene>
<reference evidence="2" key="1">
    <citation type="submission" date="2015-01" db="EMBL/GenBank/DDBJ databases">
        <title>Comparative genome analysis of Bacillus coagulans HM-08, Clostridium butyricum HM-68, Bacillus subtilis HM-66 and Bacillus paralicheniformis BL-09.</title>
        <authorList>
            <person name="Zhang H."/>
        </authorList>
    </citation>
    <scope>NUCLEOTIDE SEQUENCE [LARGE SCALE GENOMIC DNA]</scope>
    <source>
        <strain evidence="2">HM-08</strain>
    </source>
</reference>
<dbReference type="EMBL" id="CP010525">
    <property type="protein sequence ID" value="AJO21517.1"/>
    <property type="molecule type" value="Genomic_DNA"/>
</dbReference>
<keyword evidence="2" id="KW-1185">Reference proteome</keyword>